<dbReference type="Proteomes" id="UP001295684">
    <property type="component" value="Unassembled WGS sequence"/>
</dbReference>
<name>A0AAD1X121_EUPCR</name>
<evidence type="ECO:0000313" key="2">
    <source>
        <dbReference type="EMBL" id="CAI2359188.1"/>
    </source>
</evidence>
<dbReference type="AlphaFoldDB" id="A0AAD1X121"/>
<dbReference type="EMBL" id="CAMPGE010000440">
    <property type="protein sequence ID" value="CAI2359188.1"/>
    <property type="molecule type" value="Genomic_DNA"/>
</dbReference>
<accession>A0AAD1X121</accession>
<proteinExistence type="predicted"/>
<protein>
    <submittedName>
        <fullName evidence="2">Uncharacterized protein</fullName>
    </submittedName>
</protein>
<evidence type="ECO:0000313" key="3">
    <source>
        <dbReference type="Proteomes" id="UP001295684"/>
    </source>
</evidence>
<keyword evidence="3" id="KW-1185">Reference proteome</keyword>
<keyword evidence="1" id="KW-0175">Coiled coil</keyword>
<reference evidence="2" key="1">
    <citation type="submission" date="2023-07" db="EMBL/GenBank/DDBJ databases">
        <authorList>
            <consortium name="AG Swart"/>
            <person name="Singh M."/>
            <person name="Singh A."/>
            <person name="Seah K."/>
            <person name="Emmerich C."/>
        </authorList>
    </citation>
    <scope>NUCLEOTIDE SEQUENCE</scope>
    <source>
        <strain evidence="2">DP1</strain>
    </source>
</reference>
<sequence>MKDLSGSVDLSVGKILEYHTKILKAMCPAKDADHKEQMGYYNYYCHYYFTEEEEHKLDSWKSSIESVYWNMTKRIVMTMDELLKIIVLDEANMKSVSKIIGILEEKKHLVRASKIFSGKYYIKEKKKKGFWGSSIFRKAKEMFVKEEEEEKHELVEETKNHVVCISALEYFTKEMLNHVAVEELVPIMTHKKFHDLCVERFHLNVIEKGLLEKHLLKTGNIKYSKATITFDKGNYYKEYRVMRFLNLHELRVNKASNKSEVSNKITEFQVMLFELELNHTELKNNLVQVEGRKEFVENSIKVTLQECEPPVKDELKDKVKLEIKKLKLFDHIWMKLSQCIELINEEFPRIKTYRENIPDETIKMFVVETRKDLRNLETSMEYVEATDLDDVPRERIPKWFEDAEETEEIDLEREFYSYFNEISVDDGLEQYDSIIDKLRLDVRCHTQSFFQESKGLDDSFIHTYVNNGRNMNILDRIKQFGDEGKIYRGSMVINNEAEESDESELDLEEIFKEPL</sequence>
<organism evidence="2 3">
    <name type="scientific">Euplotes crassus</name>
    <dbReference type="NCBI Taxonomy" id="5936"/>
    <lineage>
        <taxon>Eukaryota</taxon>
        <taxon>Sar</taxon>
        <taxon>Alveolata</taxon>
        <taxon>Ciliophora</taxon>
        <taxon>Intramacronucleata</taxon>
        <taxon>Spirotrichea</taxon>
        <taxon>Hypotrichia</taxon>
        <taxon>Euplotida</taxon>
        <taxon>Euplotidae</taxon>
        <taxon>Moneuplotes</taxon>
    </lineage>
</organism>
<comment type="caution">
    <text evidence="2">The sequence shown here is derived from an EMBL/GenBank/DDBJ whole genome shotgun (WGS) entry which is preliminary data.</text>
</comment>
<evidence type="ECO:0000256" key="1">
    <source>
        <dbReference type="SAM" id="Coils"/>
    </source>
</evidence>
<gene>
    <name evidence="2" type="ORF">ECRASSUSDP1_LOCUS473</name>
</gene>
<feature type="coiled-coil region" evidence="1">
    <location>
        <begin position="272"/>
        <end position="299"/>
    </location>
</feature>